<dbReference type="PANTHER" id="PTHR33525">
    <property type="match status" value="1"/>
</dbReference>
<proteinExistence type="predicted"/>
<dbReference type="InterPro" id="IPR052340">
    <property type="entry name" value="RNase_Y/CdgJ"/>
</dbReference>
<dbReference type="InterPro" id="IPR013976">
    <property type="entry name" value="HDOD"/>
</dbReference>
<feature type="domain" description="HDOD" evidence="1">
    <location>
        <begin position="23"/>
        <end position="210"/>
    </location>
</feature>
<reference evidence="2 3" key="1">
    <citation type="submission" date="2014-07" db="EMBL/GenBank/DDBJ databases">
        <authorList>
            <person name="Lee K."/>
            <person name="Lim J.Y."/>
            <person name="Hwang I."/>
        </authorList>
    </citation>
    <scope>NUCLEOTIDE SEQUENCE [LARGE SCALE GENOMIC DNA]</scope>
    <source>
        <strain evidence="2 3">KL28</strain>
    </source>
</reference>
<dbReference type="Pfam" id="PF08668">
    <property type="entry name" value="HDOD"/>
    <property type="match status" value="1"/>
</dbReference>
<dbReference type="PANTHER" id="PTHR33525:SF3">
    <property type="entry name" value="RIBONUCLEASE Y"/>
    <property type="match status" value="1"/>
</dbReference>
<dbReference type="EMBL" id="CP009048">
    <property type="protein sequence ID" value="AIL60295.1"/>
    <property type="molecule type" value="Genomic_DNA"/>
</dbReference>
<dbReference type="Proteomes" id="UP000028931">
    <property type="component" value="Chromosome"/>
</dbReference>
<dbReference type="SUPFAM" id="SSF109604">
    <property type="entry name" value="HD-domain/PDEase-like"/>
    <property type="match status" value="1"/>
</dbReference>
<evidence type="ECO:0000259" key="1">
    <source>
        <dbReference type="PROSITE" id="PS51833"/>
    </source>
</evidence>
<sequence>MNKLAEMVQAQLLAAIKNDDLVLPTLPEVALSIREAAEDTEISVSALSKVIGRDAALSARLIKVVNSPLLRATVEVTDLQTAITRLGINYSCNLAVGLVIEQIFHARSEVVEKKMREIWATSLEVAGISYELCLRYTQLKPDQAALAGLVHQIGVLPILIYAEEHNELLSDPVCLNYVIDQIHPVLGDKILSSWEFPEQLVKLPGQVLDLDRGSDRVDYVDIVQIARALSPAIGKSRPLAALPAYRHLGLPTGTELVASDLLYARSMFR</sequence>
<dbReference type="OrthoDB" id="598113at2"/>
<dbReference type="PROSITE" id="PS51833">
    <property type="entry name" value="HDOD"/>
    <property type="match status" value="1"/>
</dbReference>
<organism evidence="2 3">
    <name type="scientific">Pseudomonas alkylphenolica</name>
    <dbReference type="NCBI Taxonomy" id="237609"/>
    <lineage>
        <taxon>Bacteria</taxon>
        <taxon>Pseudomonadati</taxon>
        <taxon>Pseudomonadota</taxon>
        <taxon>Gammaproteobacteria</taxon>
        <taxon>Pseudomonadales</taxon>
        <taxon>Pseudomonadaceae</taxon>
        <taxon>Pseudomonas</taxon>
    </lineage>
</organism>
<dbReference type="HOGENOM" id="CLU_048246_1_0_6"/>
<dbReference type="Gene3D" id="1.10.3210.10">
    <property type="entry name" value="Hypothetical protein af1432"/>
    <property type="match status" value="1"/>
</dbReference>
<dbReference type="eggNOG" id="COG1639">
    <property type="taxonomic scope" value="Bacteria"/>
</dbReference>
<evidence type="ECO:0000313" key="3">
    <source>
        <dbReference type="Proteomes" id="UP000028931"/>
    </source>
</evidence>
<evidence type="ECO:0000313" key="2">
    <source>
        <dbReference type="EMBL" id="AIL60295.1"/>
    </source>
</evidence>
<accession>A0A077F7Q4</accession>
<dbReference type="AlphaFoldDB" id="A0A077F7Q4"/>
<dbReference type="RefSeq" id="WP_038607602.1">
    <property type="nucleotide sequence ID" value="NZ_CP009048.1"/>
</dbReference>
<dbReference type="KEGG" id="palk:PSAKL28_10690"/>
<name>A0A077F7Q4_9PSED</name>
<protein>
    <submittedName>
        <fullName evidence="2">Signal transduction protein</fullName>
    </submittedName>
</protein>
<gene>
    <name evidence="2" type="ORF">PSAKL28_10690</name>
</gene>